<feature type="compositionally biased region" description="Basic residues" evidence="1">
    <location>
        <begin position="69"/>
        <end position="80"/>
    </location>
</feature>
<feature type="compositionally biased region" description="Basic and acidic residues" evidence="1">
    <location>
        <begin position="150"/>
        <end position="165"/>
    </location>
</feature>
<evidence type="ECO:0000313" key="3">
    <source>
        <dbReference type="RefSeq" id="XP_014663485.1"/>
    </source>
</evidence>
<reference evidence="3" key="1">
    <citation type="submission" date="2025-08" db="UniProtKB">
        <authorList>
            <consortium name="RefSeq"/>
        </authorList>
    </citation>
    <scope>IDENTIFICATION</scope>
</reference>
<protein>
    <submittedName>
        <fullName evidence="3">Uncharacterized protein C1orf131 homolog isoform X1</fullName>
    </submittedName>
</protein>
<keyword evidence="2" id="KW-1185">Reference proteome</keyword>
<dbReference type="GeneID" id="106806139"/>
<dbReference type="InterPro" id="IPR027973">
    <property type="entry name" value="FSAF1-like"/>
</dbReference>
<proteinExistence type="predicted"/>
<sequence length="321" mass="36799">MLTMDSCPGIKQSSEVIQQSIVRRLDDIYADSVLDGADSLQKRVKTKKSLRQRDADSTEERHTNAVQRSQRRKEKKKNRKKKLKMAAALQVQEDSIRIGVSSLPKLRTANGKKPVTGKRKILLDIKSELGLDDKARVNVSKPKQLPPTNEDGKRQPEVIIFEDHRNKNKKQQKNKRVTTAPSNDTPKHSGGEAEQQGALSLREARHDVFRFGITGFERRKKEEARVELLVKLGAKRPKNKCINYPEYMEMKRREKEAAKQEMELQRTQGYSVKKQPAAKRKRDKDDVLRSLDAPVGKYRGGMLSLSRDEINNIKKSKLKHM</sequence>
<dbReference type="InterPro" id="IPR052852">
    <property type="entry name" value="SSU_Processome_Comp"/>
</dbReference>
<dbReference type="Proteomes" id="UP000695022">
    <property type="component" value="Unplaced"/>
</dbReference>
<organism evidence="2 3">
    <name type="scientific">Priapulus caudatus</name>
    <name type="common">Priapulid worm</name>
    <dbReference type="NCBI Taxonomy" id="37621"/>
    <lineage>
        <taxon>Eukaryota</taxon>
        <taxon>Metazoa</taxon>
        <taxon>Ecdysozoa</taxon>
        <taxon>Scalidophora</taxon>
        <taxon>Priapulida</taxon>
        <taxon>Priapulimorpha</taxon>
        <taxon>Priapulimorphida</taxon>
        <taxon>Priapulidae</taxon>
        <taxon>Priapulus</taxon>
    </lineage>
</organism>
<accession>A0ABM1DU64</accession>
<feature type="compositionally biased region" description="Basic and acidic residues" evidence="1">
    <location>
        <begin position="51"/>
        <end position="63"/>
    </location>
</feature>
<feature type="region of interest" description="Disordered" evidence="1">
    <location>
        <begin position="253"/>
        <end position="292"/>
    </location>
</feature>
<feature type="region of interest" description="Disordered" evidence="1">
    <location>
        <begin position="44"/>
        <end position="80"/>
    </location>
</feature>
<dbReference type="Pfam" id="PF15375">
    <property type="entry name" value="FSAF1"/>
    <property type="match status" value="1"/>
</dbReference>
<name>A0ABM1DU64_PRICU</name>
<dbReference type="RefSeq" id="XP_014663485.1">
    <property type="nucleotide sequence ID" value="XM_014807999.1"/>
</dbReference>
<feature type="compositionally biased region" description="Basic and acidic residues" evidence="1">
    <location>
        <begin position="253"/>
        <end position="264"/>
    </location>
</feature>
<feature type="region of interest" description="Disordered" evidence="1">
    <location>
        <begin position="137"/>
        <end position="198"/>
    </location>
</feature>
<dbReference type="PANTHER" id="PTHR28366:SF1">
    <property type="entry name" value="CHROMOSOME 1 OPEN READING FRAME 131"/>
    <property type="match status" value="1"/>
</dbReference>
<evidence type="ECO:0000256" key="1">
    <source>
        <dbReference type="SAM" id="MobiDB-lite"/>
    </source>
</evidence>
<feature type="compositionally biased region" description="Basic residues" evidence="1">
    <location>
        <begin position="166"/>
        <end position="176"/>
    </location>
</feature>
<evidence type="ECO:0000313" key="2">
    <source>
        <dbReference type="Proteomes" id="UP000695022"/>
    </source>
</evidence>
<dbReference type="PANTHER" id="PTHR28366">
    <property type="entry name" value="CHROMOSOME 1 OPEN READING FRAME 131"/>
    <property type="match status" value="1"/>
</dbReference>
<gene>
    <name evidence="3" type="primary">LOC106806139</name>
</gene>